<accession>A0A4C1U3F5</accession>
<name>A0A4C1U3F5_EUMVA</name>
<sequence>MPRRMDDNIVVFPSKEVFFFPHGPRIASPDVAHGLTDGSKYAFKNTFQLSILYRSATDIDDVHPGQAASGLKRPNLKVITRFVGPHFEHGISFKSSALVVDHRRPR</sequence>
<dbReference type="EMBL" id="BGZK01000123">
    <property type="protein sequence ID" value="GBP20915.1"/>
    <property type="molecule type" value="Genomic_DNA"/>
</dbReference>
<comment type="caution">
    <text evidence="1">The sequence shown here is derived from an EMBL/GenBank/DDBJ whole genome shotgun (WGS) entry which is preliminary data.</text>
</comment>
<reference evidence="1 2" key="1">
    <citation type="journal article" date="2019" name="Commun. Biol.">
        <title>The bagworm genome reveals a unique fibroin gene that provides high tensile strength.</title>
        <authorList>
            <person name="Kono N."/>
            <person name="Nakamura H."/>
            <person name="Ohtoshi R."/>
            <person name="Tomita M."/>
            <person name="Numata K."/>
            <person name="Arakawa K."/>
        </authorList>
    </citation>
    <scope>NUCLEOTIDE SEQUENCE [LARGE SCALE GENOMIC DNA]</scope>
</reference>
<proteinExistence type="predicted"/>
<evidence type="ECO:0000313" key="2">
    <source>
        <dbReference type="Proteomes" id="UP000299102"/>
    </source>
</evidence>
<evidence type="ECO:0000313" key="1">
    <source>
        <dbReference type="EMBL" id="GBP20915.1"/>
    </source>
</evidence>
<protein>
    <submittedName>
        <fullName evidence="1">Uncharacterized protein</fullName>
    </submittedName>
</protein>
<dbReference type="AlphaFoldDB" id="A0A4C1U3F5"/>
<gene>
    <name evidence="1" type="ORF">EVAR_80735_1</name>
</gene>
<keyword evidence="2" id="KW-1185">Reference proteome</keyword>
<dbReference type="Proteomes" id="UP000299102">
    <property type="component" value="Unassembled WGS sequence"/>
</dbReference>
<organism evidence="1 2">
    <name type="scientific">Eumeta variegata</name>
    <name type="common">Bagworm moth</name>
    <name type="synonym">Eumeta japonica</name>
    <dbReference type="NCBI Taxonomy" id="151549"/>
    <lineage>
        <taxon>Eukaryota</taxon>
        <taxon>Metazoa</taxon>
        <taxon>Ecdysozoa</taxon>
        <taxon>Arthropoda</taxon>
        <taxon>Hexapoda</taxon>
        <taxon>Insecta</taxon>
        <taxon>Pterygota</taxon>
        <taxon>Neoptera</taxon>
        <taxon>Endopterygota</taxon>
        <taxon>Lepidoptera</taxon>
        <taxon>Glossata</taxon>
        <taxon>Ditrysia</taxon>
        <taxon>Tineoidea</taxon>
        <taxon>Psychidae</taxon>
        <taxon>Oiketicinae</taxon>
        <taxon>Eumeta</taxon>
    </lineage>
</organism>